<dbReference type="AlphaFoldDB" id="A0A0B1RRF4"/>
<sequence length="114" mass="12559">MHATAVDSCLVCVRIHSHFLQGPVVEVEVETDSYGLRDFVVHSNSEMLGCVLRSEVKMYDIRGVSMSAIRHSEIDRLKPLPNISAVAMHKLRCMTVVGSSDGTINVYGQPKTSL</sequence>
<protein>
    <recommendedName>
        <fullName evidence="3">WD domain, G-beta repeat protein</fullName>
    </recommendedName>
</protein>
<reference evidence="1 2" key="1">
    <citation type="submission" date="2014-03" db="EMBL/GenBank/DDBJ databases">
        <title>Draft genome of the hookworm Oesophagostomum dentatum.</title>
        <authorList>
            <person name="Mitreva M."/>
        </authorList>
    </citation>
    <scope>NUCLEOTIDE SEQUENCE [LARGE SCALE GENOMIC DNA]</scope>
    <source>
        <strain evidence="1 2">OD-Hann</strain>
    </source>
</reference>
<evidence type="ECO:0000313" key="1">
    <source>
        <dbReference type="EMBL" id="KHJ75224.1"/>
    </source>
</evidence>
<dbReference type="OrthoDB" id="5844968at2759"/>
<evidence type="ECO:0008006" key="3">
    <source>
        <dbReference type="Google" id="ProtNLM"/>
    </source>
</evidence>
<name>A0A0B1RRF4_OESDE</name>
<proteinExistence type="predicted"/>
<keyword evidence="2" id="KW-1185">Reference proteome</keyword>
<organism evidence="1 2">
    <name type="scientific">Oesophagostomum dentatum</name>
    <name type="common">Nodular worm</name>
    <dbReference type="NCBI Taxonomy" id="61180"/>
    <lineage>
        <taxon>Eukaryota</taxon>
        <taxon>Metazoa</taxon>
        <taxon>Ecdysozoa</taxon>
        <taxon>Nematoda</taxon>
        <taxon>Chromadorea</taxon>
        <taxon>Rhabditida</taxon>
        <taxon>Rhabditina</taxon>
        <taxon>Rhabditomorpha</taxon>
        <taxon>Strongyloidea</taxon>
        <taxon>Strongylidae</taxon>
        <taxon>Oesophagostomum</taxon>
    </lineage>
</organism>
<dbReference type="Proteomes" id="UP000053660">
    <property type="component" value="Unassembled WGS sequence"/>
</dbReference>
<gene>
    <name evidence="1" type="ORF">OESDEN_25160</name>
</gene>
<dbReference type="EMBL" id="KN612955">
    <property type="protein sequence ID" value="KHJ75224.1"/>
    <property type="molecule type" value="Genomic_DNA"/>
</dbReference>
<accession>A0A0B1RRF4</accession>
<evidence type="ECO:0000313" key="2">
    <source>
        <dbReference type="Proteomes" id="UP000053660"/>
    </source>
</evidence>